<feature type="compositionally biased region" description="Low complexity" evidence="1">
    <location>
        <begin position="67"/>
        <end position="77"/>
    </location>
</feature>
<gene>
    <name evidence="2" type="ORF">EVG20_g5935</name>
</gene>
<feature type="compositionally biased region" description="Low complexity" evidence="1">
    <location>
        <begin position="1"/>
        <end position="10"/>
    </location>
</feature>
<dbReference type="EMBL" id="SEOQ01000372">
    <property type="protein sequence ID" value="TFY64463.1"/>
    <property type="molecule type" value="Genomic_DNA"/>
</dbReference>
<accession>A0A4Y9YRT4</accession>
<feature type="region of interest" description="Disordered" evidence="1">
    <location>
        <begin position="494"/>
        <end position="604"/>
    </location>
</feature>
<feature type="compositionally biased region" description="Low complexity" evidence="1">
    <location>
        <begin position="660"/>
        <end position="682"/>
    </location>
</feature>
<name>A0A4Y9YRT4_9AGAM</name>
<keyword evidence="3" id="KW-1185">Reference proteome</keyword>
<feature type="region of interest" description="Disordered" evidence="1">
    <location>
        <begin position="439"/>
        <end position="469"/>
    </location>
</feature>
<feature type="region of interest" description="Disordered" evidence="1">
    <location>
        <begin position="340"/>
        <end position="363"/>
    </location>
</feature>
<dbReference type="AlphaFoldDB" id="A0A4Y9YRT4"/>
<feature type="compositionally biased region" description="Polar residues" evidence="1">
    <location>
        <begin position="567"/>
        <end position="576"/>
    </location>
</feature>
<proteinExistence type="predicted"/>
<evidence type="ECO:0000313" key="3">
    <source>
        <dbReference type="Proteomes" id="UP000298327"/>
    </source>
</evidence>
<evidence type="ECO:0000313" key="2">
    <source>
        <dbReference type="EMBL" id="TFY64463.1"/>
    </source>
</evidence>
<comment type="caution">
    <text evidence="2">The sequence shown here is derived from an EMBL/GenBank/DDBJ whole genome shotgun (WGS) entry which is preliminary data.</text>
</comment>
<dbReference type="Proteomes" id="UP000298327">
    <property type="component" value="Unassembled WGS sequence"/>
</dbReference>
<feature type="region of interest" description="Disordered" evidence="1">
    <location>
        <begin position="650"/>
        <end position="759"/>
    </location>
</feature>
<reference evidence="2 3" key="1">
    <citation type="submission" date="2019-02" db="EMBL/GenBank/DDBJ databases">
        <title>Genome sequencing of the rare red list fungi Dentipellis fragilis.</title>
        <authorList>
            <person name="Buettner E."/>
            <person name="Kellner H."/>
        </authorList>
    </citation>
    <scope>NUCLEOTIDE SEQUENCE [LARGE SCALE GENOMIC DNA]</scope>
    <source>
        <strain evidence="2 3">DSM 105465</strain>
    </source>
</reference>
<feature type="compositionally biased region" description="Low complexity" evidence="1">
    <location>
        <begin position="539"/>
        <end position="556"/>
    </location>
</feature>
<feature type="compositionally biased region" description="Basic and acidic residues" evidence="1">
    <location>
        <begin position="152"/>
        <end position="161"/>
    </location>
</feature>
<feature type="region of interest" description="Disordered" evidence="1">
    <location>
        <begin position="390"/>
        <end position="416"/>
    </location>
</feature>
<organism evidence="2 3">
    <name type="scientific">Dentipellis fragilis</name>
    <dbReference type="NCBI Taxonomy" id="205917"/>
    <lineage>
        <taxon>Eukaryota</taxon>
        <taxon>Fungi</taxon>
        <taxon>Dikarya</taxon>
        <taxon>Basidiomycota</taxon>
        <taxon>Agaricomycotina</taxon>
        <taxon>Agaricomycetes</taxon>
        <taxon>Russulales</taxon>
        <taxon>Hericiaceae</taxon>
        <taxon>Dentipellis</taxon>
    </lineage>
</organism>
<feature type="region of interest" description="Disordered" evidence="1">
    <location>
        <begin position="1"/>
        <end position="161"/>
    </location>
</feature>
<dbReference type="STRING" id="205917.A0A4Y9YRT4"/>
<feature type="compositionally biased region" description="Low complexity" evidence="1">
    <location>
        <begin position="344"/>
        <end position="356"/>
    </location>
</feature>
<sequence>MRRIASIFSSRRSDKSDAASAAGDTKPAAPTQTTPRHPKKIPRLFGTVSRLNVANEPPMPILDQGHSSSSSSSGSASLRTPDDDRASPMSPPLLNTPHKSWVPFIGMKKSHTAPSISPHSSNTPTPKPLPPRPRSKDTESEDDTSVSLSSESETHPTSKSIDHRLSPIEFVTTLTTNNIELGLSPPPLLHLPHYPLFPRSCNSVRSLAFRDTLESTMHKKRLLRRLQRRHELLPSEQRTLAAFGSRPASAAKRRTLPQPDESARFDLKYVEAHSRGLKRWVNRPYFEERMAMWVPDVQSGTVTTAAVKGSGFGVWALEISEGLELLAGVTFDEVQSPHIGMWDPPSSASSSSSQLSVPPPATAKQLPFKALPSPLRNDAAFELPVPSMSSSRTIRPVSIPESTSTPKRGVRFAEGDKQDQIPLEYVTRIKKRREEKAKFLQEERERRRHEEERQKHEAERRQWQQEREKWEKERRAVEEERKRKMYAEEVAAARARREGLSHSLATPVAERRGRERRESYARPAYDSRRPSEAADTSRTRNASASSSRAHSPTRSSVNGSPHFPSRPASTYSTPISSAEDVRQRDARSSSRRGSMASFTGSERMSSMYPYGWPSGPMPVPPIPPVPVFPAVQMMPMMPQFAMDMPLLPPAPPFMMQQYGPRSRSSSSSPRQASARLPSSSSSERVHQQGSSPSRSHHRHSSSDDFRKHVQGGSGSPRPSERTSSKPRSTAHTNSWGAPSMSSPSMGNRPSSNRRQTAFS</sequence>
<feature type="compositionally biased region" description="Polar residues" evidence="1">
    <location>
        <begin position="112"/>
        <end position="122"/>
    </location>
</feature>
<evidence type="ECO:0000256" key="1">
    <source>
        <dbReference type="SAM" id="MobiDB-lite"/>
    </source>
</evidence>
<protein>
    <submittedName>
        <fullName evidence="2">Uncharacterized protein</fullName>
    </submittedName>
</protein>
<feature type="compositionally biased region" description="Basic and acidic residues" evidence="1">
    <location>
        <begin position="509"/>
        <end position="538"/>
    </location>
</feature>
<feature type="compositionally biased region" description="Polar residues" evidence="1">
    <location>
        <begin position="725"/>
        <end position="759"/>
    </location>
</feature>
<feature type="compositionally biased region" description="Basic and acidic residues" evidence="1">
    <location>
        <begin position="579"/>
        <end position="588"/>
    </location>
</feature>
<dbReference type="OrthoDB" id="3268641at2759"/>